<dbReference type="GO" id="GO:0003777">
    <property type="term" value="F:microtubule motor activity"/>
    <property type="evidence" value="ECO:0007669"/>
    <property type="project" value="InterPro"/>
</dbReference>
<dbReference type="GO" id="GO:0007018">
    <property type="term" value="P:microtubule-based movement"/>
    <property type="evidence" value="ECO:0007669"/>
    <property type="project" value="InterPro"/>
</dbReference>
<keyword evidence="4 5" id="KW-0505">Motor protein</keyword>
<dbReference type="PANTHER" id="PTHR47117:SF6">
    <property type="entry name" value="KINESIN-LIKE PROTEIN KIF16B"/>
    <property type="match status" value="1"/>
</dbReference>
<dbReference type="InterPro" id="IPR019821">
    <property type="entry name" value="Kinesin_motor_CS"/>
</dbReference>
<evidence type="ECO:0000313" key="8">
    <source>
        <dbReference type="Proteomes" id="UP001142055"/>
    </source>
</evidence>
<dbReference type="SUPFAM" id="SSF52540">
    <property type="entry name" value="P-loop containing nucleoside triphosphate hydrolases"/>
    <property type="match status" value="1"/>
</dbReference>
<dbReference type="AlphaFoldDB" id="A0A9Q0M947"/>
<dbReference type="InterPro" id="IPR008984">
    <property type="entry name" value="SMAD_FHA_dom_sf"/>
</dbReference>
<dbReference type="InterPro" id="IPR027417">
    <property type="entry name" value="P-loop_NTPase"/>
</dbReference>
<comment type="caution">
    <text evidence="7">The sequence shown here is derived from an EMBL/GenBank/DDBJ whole genome shotgun (WGS) entry which is preliminary data.</text>
</comment>
<feature type="binding site" evidence="5">
    <location>
        <begin position="97"/>
        <end position="104"/>
    </location>
    <ligand>
        <name>ATP</name>
        <dbReference type="ChEBI" id="CHEBI:30616"/>
    </ligand>
</feature>
<name>A0A9Q0M947_BLOTA</name>
<evidence type="ECO:0000259" key="6">
    <source>
        <dbReference type="PROSITE" id="PS50067"/>
    </source>
</evidence>
<dbReference type="Gene3D" id="3.30.1520.10">
    <property type="entry name" value="Phox-like domain"/>
    <property type="match status" value="1"/>
</dbReference>
<evidence type="ECO:0000256" key="4">
    <source>
        <dbReference type="ARBA" id="ARBA00023175"/>
    </source>
</evidence>
<dbReference type="PROSITE" id="PS00411">
    <property type="entry name" value="KINESIN_MOTOR_1"/>
    <property type="match status" value="1"/>
</dbReference>
<protein>
    <recommendedName>
        <fullName evidence="6">Kinesin motor domain-containing protein</fullName>
    </recommendedName>
</protein>
<dbReference type="Pfam" id="PF00498">
    <property type="entry name" value="FHA"/>
    <property type="match status" value="1"/>
</dbReference>
<dbReference type="GO" id="GO:0008017">
    <property type="term" value="F:microtubule binding"/>
    <property type="evidence" value="ECO:0007669"/>
    <property type="project" value="InterPro"/>
</dbReference>
<dbReference type="InterPro" id="IPR001752">
    <property type="entry name" value="Kinesin_motor_dom"/>
</dbReference>
<reference evidence="7" key="1">
    <citation type="submission" date="2022-12" db="EMBL/GenBank/DDBJ databases">
        <title>Genome assemblies of Blomia tropicalis.</title>
        <authorList>
            <person name="Cui Y."/>
        </authorList>
    </citation>
    <scope>NUCLEOTIDE SEQUENCE</scope>
    <source>
        <tissue evidence="7">Adult mites</tissue>
    </source>
</reference>
<dbReference type="FunFam" id="3.40.850.10:FF:000021">
    <property type="entry name" value="kinesin-like protein KIF16B isoform X1"/>
    <property type="match status" value="1"/>
</dbReference>
<dbReference type="GO" id="GO:0005524">
    <property type="term" value="F:ATP binding"/>
    <property type="evidence" value="ECO:0007669"/>
    <property type="project" value="UniProtKB-UniRule"/>
</dbReference>
<dbReference type="InterPro" id="IPR036961">
    <property type="entry name" value="Kinesin_motor_dom_sf"/>
</dbReference>
<gene>
    <name evidence="7" type="ORF">RDWZM_006986</name>
</gene>
<dbReference type="InterPro" id="IPR019173">
    <property type="entry name" value="NADH_UbQ_OxRdtase_B5_su"/>
</dbReference>
<dbReference type="SMART" id="SM00129">
    <property type="entry name" value="KISc"/>
    <property type="match status" value="1"/>
</dbReference>
<dbReference type="PRINTS" id="PR00380">
    <property type="entry name" value="KINESINHEAVY"/>
</dbReference>
<organism evidence="7 8">
    <name type="scientific">Blomia tropicalis</name>
    <name type="common">Mite</name>
    <dbReference type="NCBI Taxonomy" id="40697"/>
    <lineage>
        <taxon>Eukaryota</taxon>
        <taxon>Metazoa</taxon>
        <taxon>Ecdysozoa</taxon>
        <taxon>Arthropoda</taxon>
        <taxon>Chelicerata</taxon>
        <taxon>Arachnida</taxon>
        <taxon>Acari</taxon>
        <taxon>Acariformes</taxon>
        <taxon>Sarcoptiformes</taxon>
        <taxon>Astigmata</taxon>
        <taxon>Glycyphagoidea</taxon>
        <taxon>Echimyopodidae</taxon>
        <taxon>Blomia</taxon>
    </lineage>
</organism>
<dbReference type="Pfam" id="PF00225">
    <property type="entry name" value="Kinesin"/>
    <property type="match status" value="1"/>
</dbReference>
<dbReference type="GO" id="GO:0035091">
    <property type="term" value="F:phosphatidylinositol binding"/>
    <property type="evidence" value="ECO:0007669"/>
    <property type="project" value="InterPro"/>
</dbReference>
<dbReference type="SUPFAM" id="SSF64268">
    <property type="entry name" value="PX domain"/>
    <property type="match status" value="1"/>
</dbReference>
<keyword evidence="3" id="KW-0175">Coiled coil</keyword>
<accession>A0A9Q0M947</accession>
<dbReference type="EMBL" id="JAPWDV010000002">
    <property type="protein sequence ID" value="KAJ6221174.1"/>
    <property type="molecule type" value="Genomic_DNA"/>
</dbReference>
<dbReference type="Proteomes" id="UP001142055">
    <property type="component" value="Chromosome 2"/>
</dbReference>
<comment type="similarity">
    <text evidence="5">Belongs to the TRAFAC class myosin-kinesin ATPase superfamily. Kinesin family.</text>
</comment>
<dbReference type="PROSITE" id="PS50067">
    <property type="entry name" value="KINESIN_MOTOR_2"/>
    <property type="match status" value="1"/>
</dbReference>
<evidence type="ECO:0000256" key="1">
    <source>
        <dbReference type="ARBA" id="ARBA00022741"/>
    </source>
</evidence>
<keyword evidence="8" id="KW-1185">Reference proteome</keyword>
<dbReference type="InterPro" id="IPR000253">
    <property type="entry name" value="FHA_dom"/>
</dbReference>
<evidence type="ECO:0000256" key="2">
    <source>
        <dbReference type="ARBA" id="ARBA00022840"/>
    </source>
</evidence>
<evidence type="ECO:0000313" key="7">
    <source>
        <dbReference type="EMBL" id="KAJ6221174.1"/>
    </source>
</evidence>
<dbReference type="InterPro" id="IPR036871">
    <property type="entry name" value="PX_dom_sf"/>
</dbReference>
<dbReference type="SUPFAM" id="SSF49879">
    <property type="entry name" value="SMAD/FHA domain"/>
    <property type="match status" value="1"/>
</dbReference>
<dbReference type="Gene3D" id="2.60.200.20">
    <property type="match status" value="1"/>
</dbReference>
<proteinExistence type="inferred from homology"/>
<evidence type="ECO:0000256" key="5">
    <source>
        <dbReference type="PROSITE-ProRule" id="PRU00283"/>
    </source>
</evidence>
<keyword evidence="1 5" id="KW-0547">Nucleotide-binding</keyword>
<dbReference type="PANTHER" id="PTHR47117">
    <property type="entry name" value="STAR-RELATED LIPID TRANSFER PROTEIN 9"/>
    <property type="match status" value="1"/>
</dbReference>
<dbReference type="CDD" id="cd01365">
    <property type="entry name" value="KISc_KIF1A_KIF1B"/>
    <property type="match status" value="1"/>
</dbReference>
<keyword evidence="2 5" id="KW-0067">ATP-binding</keyword>
<sequence length="1089" mass="124612">MSSVKVAVRVRPFNKRELDMRCENIIHMIDNKTIINNPKSANDDGEQGKEFTFDHSYYSFDGNSSNFASQNMIFENLGQKIVSDAIEGYNSCIFAYGQTGSGKTHTMMGNSQDEGLIPRICQWLFKQMNSLEHRNDNVSYKTEIQYMEIYLEQVRDLLDPSPDINGNYRRSLKVREHPKHGPYVEKLSKHPVYSYDDIHRLMMKGNNNRTTASTSMNDTSSRSHAIFTIMFSKACYVANNPYETTSKINLVDLAGSERANSTNAQGHRLVEGSHINKSLVTLGNVISGLAENSKKSPKKKQFIPYRDSVLTWLLKDSLGGNSKTVMVATISPADVNYGETLNTLRYANRAKNILNKPHINEDTNTRLIRELRSEIDRLNSMINQNPQLSQQLLNNEAKVKELTAEWVGKWNDIKNILQDQQFVAIRKSGDFGLVLDSDRPHLIVCVDDDVMSTGVTLYHLNEGNTSIGTKFAQNPQDILINNGSDVENEHCFIHWNVQDNVVTLHPINQALCFVNNSLVQSPTVLHQGSFLVFGENMFRFSNPLEVKSMKEKCSNDLSHNEMNGSIVNHNRPHLVNSTSYDSMYNSISSLNKKVMISSFASNAALNANEDESEISKSASDASSSNNQSMDRISAAEDELEFIKCFLLELQENIHNDAAKRSKTNLVDCFLQIVVKIGNQEQFSKEKILQILSFINKLESSNDSLSCSDEITIHRVGEYLRGRLNSLKVHLKNEMKLDCLNNNDEISNTTIVNENGEKISKFDLVLNQNSTIDSSLEDSTYEHLYQLESEVESILTLLNNCISEMIVNSKQNDGKSTITNISNDNLEAIIENEVQRRLEMSLNQSIGDKELDNVIYTKMGDPTNSLNLDENIDEIILLIPSFHLSYYPNEHYEFEINIGINGDHWTIYRRYSSFLQLHQFIRVQYALTKVPVRHSGHGNQIPIQRGTYMWNQFKDNLHFYTLLAVVPLSMLSLYCYVFIGDAELTEIPEGYTPHYYEYFKNPISRWIAKNLLYDKSVDYETFVARVTEESEAVILRKLERELKAMMAEKADNKSWFYRPLWIEDNRHTMEWQNEEPFRFFGFEDTGDKNE</sequence>
<evidence type="ECO:0000256" key="3">
    <source>
        <dbReference type="ARBA" id="ARBA00023054"/>
    </source>
</evidence>
<feature type="domain" description="Kinesin motor" evidence="6">
    <location>
        <begin position="3"/>
        <end position="353"/>
    </location>
</feature>
<dbReference type="Gene3D" id="3.40.850.10">
    <property type="entry name" value="Kinesin motor domain"/>
    <property type="match status" value="1"/>
</dbReference>
<dbReference type="Pfam" id="PF09781">
    <property type="entry name" value="NDUF_B5"/>
    <property type="match status" value="1"/>
</dbReference>